<protein>
    <submittedName>
        <fullName evidence="1">Histidine phosphatase family protein</fullName>
        <ecNumber evidence="1">3.1.3.-</ecNumber>
    </submittedName>
</protein>
<dbReference type="InterPro" id="IPR050275">
    <property type="entry name" value="PGM_Phosphatase"/>
</dbReference>
<keyword evidence="1" id="KW-0378">Hydrolase</keyword>
<dbReference type="EMBL" id="CP154795">
    <property type="protein sequence ID" value="XAN06711.1"/>
    <property type="molecule type" value="Genomic_DNA"/>
</dbReference>
<reference evidence="1 2" key="1">
    <citation type="submission" date="2024-04" db="EMBL/GenBank/DDBJ databases">
        <title>Isolation of an actinomycete strain from pig manure.</title>
        <authorList>
            <person name="Gong T."/>
            <person name="Yu Z."/>
            <person name="An M."/>
            <person name="Wei C."/>
            <person name="Yang W."/>
            <person name="Liu L."/>
        </authorList>
    </citation>
    <scope>NUCLEOTIDE SEQUENCE [LARGE SCALE GENOMIC DNA]</scope>
    <source>
        <strain evidence="1 2">ZF39</strain>
    </source>
</reference>
<evidence type="ECO:0000313" key="2">
    <source>
        <dbReference type="Proteomes" id="UP001442841"/>
    </source>
</evidence>
<dbReference type="EC" id="3.1.3.-" evidence="1"/>
<name>A0ABZ3FQ09_9ACTN</name>
<dbReference type="Gene3D" id="3.40.50.1240">
    <property type="entry name" value="Phosphoglycerate mutase-like"/>
    <property type="match status" value="1"/>
</dbReference>
<dbReference type="PANTHER" id="PTHR48100:SF51">
    <property type="entry name" value="PHOSPHOGLYCERATE MUTASE"/>
    <property type="match status" value="1"/>
</dbReference>
<dbReference type="GO" id="GO:0016787">
    <property type="term" value="F:hydrolase activity"/>
    <property type="evidence" value="ECO:0007669"/>
    <property type="project" value="UniProtKB-KW"/>
</dbReference>
<keyword evidence="2" id="KW-1185">Reference proteome</keyword>
<dbReference type="SUPFAM" id="SSF53254">
    <property type="entry name" value="Phosphoglycerate mutase-like"/>
    <property type="match status" value="1"/>
</dbReference>
<evidence type="ECO:0000313" key="1">
    <source>
        <dbReference type="EMBL" id="XAN06711.1"/>
    </source>
</evidence>
<proteinExistence type="predicted"/>
<dbReference type="CDD" id="cd07067">
    <property type="entry name" value="HP_PGM_like"/>
    <property type="match status" value="1"/>
</dbReference>
<dbReference type="RefSeq" id="WP_425308140.1">
    <property type="nucleotide sequence ID" value="NZ_CP154795.1"/>
</dbReference>
<accession>A0ABZ3FQ09</accession>
<dbReference type="InterPro" id="IPR029033">
    <property type="entry name" value="His_PPase_superfam"/>
</dbReference>
<dbReference type="Proteomes" id="UP001442841">
    <property type="component" value="Chromosome"/>
</dbReference>
<dbReference type="Pfam" id="PF00300">
    <property type="entry name" value="His_Phos_1"/>
    <property type="match status" value="1"/>
</dbReference>
<gene>
    <name evidence="1" type="ORF">AADG42_05100</name>
</gene>
<dbReference type="InterPro" id="IPR013078">
    <property type="entry name" value="His_Pase_superF_clade-1"/>
</dbReference>
<dbReference type="PANTHER" id="PTHR48100">
    <property type="entry name" value="BROAD-SPECIFICITY PHOSPHATASE YOR283W-RELATED"/>
    <property type="match status" value="1"/>
</dbReference>
<dbReference type="SMART" id="SM00855">
    <property type="entry name" value="PGAM"/>
    <property type="match status" value="1"/>
</dbReference>
<organism evidence="1 2">
    <name type="scientific">Ammonicoccus fulvus</name>
    <dbReference type="NCBI Taxonomy" id="3138240"/>
    <lineage>
        <taxon>Bacteria</taxon>
        <taxon>Bacillati</taxon>
        <taxon>Actinomycetota</taxon>
        <taxon>Actinomycetes</taxon>
        <taxon>Propionibacteriales</taxon>
        <taxon>Propionibacteriaceae</taxon>
        <taxon>Ammonicoccus</taxon>
    </lineage>
</organism>
<sequence length="219" mass="24661">MSKAIVHLMRHGHVENPKGVLYERLPDFHLSEIGRRMAQRMAEYTADLDLVHLRCSPLERAQETMAPIAERHGLEVTTDERVIEAGNNLRGRVFTGKLTQLLQPAVFTKLYNPFRPSWGEAYREIVARMRLAIADAAEAAEGQEALIVSHQLPIWMARLDAEGRPLVHDPRKRQCSLASITSFTLIDGRVTKVEYAEPCIDLVPVKNRTTAKKKFVAGA</sequence>